<evidence type="ECO:0000256" key="9">
    <source>
        <dbReference type="ARBA" id="ARBA00029447"/>
    </source>
</evidence>
<reference evidence="16 17" key="1">
    <citation type="submission" date="2016-03" db="EMBL/GenBank/DDBJ databases">
        <title>Draft Genome Assembly of Pseudomonas putida strain CBF10-2.</title>
        <authorList>
            <person name="Iyer R.S."/>
            <person name="Damania A."/>
        </authorList>
    </citation>
    <scope>NUCLEOTIDE SEQUENCE [LARGE SCALE GENOMIC DNA]</scope>
    <source>
        <strain evidence="16 17">CBF10-2</strain>
    </source>
</reference>
<keyword evidence="7 12" id="KW-0472">Membrane</keyword>
<evidence type="ECO:0000256" key="11">
    <source>
        <dbReference type="SAM" id="Coils"/>
    </source>
</evidence>
<accession>A0A177SGX3</accession>
<dbReference type="SMART" id="SM01358">
    <property type="entry name" value="HBM"/>
    <property type="match status" value="1"/>
</dbReference>
<name>A0A177SGX3_PSEPU</name>
<dbReference type="CDD" id="cd06225">
    <property type="entry name" value="HAMP"/>
    <property type="match status" value="1"/>
</dbReference>
<dbReference type="GO" id="GO:0007165">
    <property type="term" value="P:signal transduction"/>
    <property type="evidence" value="ECO:0007669"/>
    <property type="project" value="UniProtKB-KW"/>
</dbReference>
<dbReference type="PROSITE" id="PS50885">
    <property type="entry name" value="HAMP"/>
    <property type="match status" value="1"/>
</dbReference>
<evidence type="ECO:0000256" key="8">
    <source>
        <dbReference type="ARBA" id="ARBA00023224"/>
    </source>
</evidence>
<evidence type="ECO:0000256" key="1">
    <source>
        <dbReference type="ARBA" id="ARBA00004651"/>
    </source>
</evidence>
<dbReference type="Pfam" id="PF00672">
    <property type="entry name" value="HAMP"/>
    <property type="match status" value="1"/>
</dbReference>
<dbReference type="Pfam" id="PF00015">
    <property type="entry name" value="MCPsignal"/>
    <property type="match status" value="1"/>
</dbReference>
<feature type="coiled-coil region" evidence="11">
    <location>
        <begin position="106"/>
        <end position="133"/>
    </location>
</feature>
<evidence type="ECO:0000256" key="10">
    <source>
        <dbReference type="PROSITE-ProRule" id="PRU00284"/>
    </source>
</evidence>
<keyword evidence="8 10" id="KW-0807">Transducer</keyword>
<evidence type="ECO:0000313" key="16">
    <source>
        <dbReference type="EMBL" id="OAI88069.1"/>
    </source>
</evidence>
<keyword evidence="2" id="KW-1003">Cell membrane</keyword>
<dbReference type="Proteomes" id="UP000077752">
    <property type="component" value="Unassembled WGS sequence"/>
</dbReference>
<evidence type="ECO:0000259" key="14">
    <source>
        <dbReference type="PROSITE" id="PS50885"/>
    </source>
</evidence>
<dbReference type="PANTHER" id="PTHR32089">
    <property type="entry name" value="METHYL-ACCEPTING CHEMOTAXIS PROTEIN MCPB"/>
    <property type="match status" value="1"/>
</dbReference>
<evidence type="ECO:0000256" key="7">
    <source>
        <dbReference type="ARBA" id="ARBA00023136"/>
    </source>
</evidence>
<dbReference type="EMBL" id="LUCV01000038">
    <property type="protein sequence ID" value="OAI88069.1"/>
    <property type="molecule type" value="Genomic_DNA"/>
</dbReference>
<dbReference type="InterPro" id="IPR004089">
    <property type="entry name" value="MCPsignal_dom"/>
</dbReference>
<dbReference type="Gene3D" id="1.20.1440.210">
    <property type="match status" value="2"/>
</dbReference>
<dbReference type="InterPro" id="IPR032255">
    <property type="entry name" value="HBM"/>
</dbReference>
<dbReference type="GO" id="GO:0006935">
    <property type="term" value="P:chemotaxis"/>
    <property type="evidence" value="ECO:0007669"/>
    <property type="project" value="UniProtKB-KW"/>
</dbReference>
<dbReference type="Pfam" id="PF16591">
    <property type="entry name" value="HBM"/>
    <property type="match status" value="1"/>
</dbReference>
<dbReference type="PROSITE" id="PS51753">
    <property type="entry name" value="HBM"/>
    <property type="match status" value="1"/>
</dbReference>
<keyword evidence="6 12" id="KW-1133">Transmembrane helix</keyword>
<dbReference type="InterPro" id="IPR003660">
    <property type="entry name" value="HAMP_dom"/>
</dbReference>
<feature type="transmembrane region" description="Helical" evidence="12">
    <location>
        <begin position="14"/>
        <end position="36"/>
    </location>
</feature>
<evidence type="ECO:0000256" key="12">
    <source>
        <dbReference type="SAM" id="Phobius"/>
    </source>
</evidence>
<dbReference type="FunFam" id="1.10.287.950:FF:000001">
    <property type="entry name" value="Methyl-accepting chemotaxis sensory transducer"/>
    <property type="match status" value="1"/>
</dbReference>
<keyword evidence="5 12" id="KW-0812">Transmembrane</keyword>
<gene>
    <name evidence="16" type="ORF">AYO28_25115</name>
</gene>
<proteinExistence type="inferred from homology"/>
<evidence type="ECO:0000256" key="2">
    <source>
        <dbReference type="ARBA" id="ARBA00022475"/>
    </source>
</evidence>
<evidence type="ECO:0000256" key="3">
    <source>
        <dbReference type="ARBA" id="ARBA00022481"/>
    </source>
</evidence>
<evidence type="ECO:0000313" key="17">
    <source>
        <dbReference type="Proteomes" id="UP000077752"/>
    </source>
</evidence>
<comment type="caution">
    <text evidence="16">The sequence shown here is derived from an EMBL/GenBank/DDBJ whole genome shotgun (WGS) entry which is preliminary data.</text>
</comment>
<comment type="subcellular location">
    <subcellularLocation>
        <location evidence="1">Cell membrane</location>
        <topology evidence="1">Multi-pass membrane protein</topology>
    </subcellularLocation>
</comment>
<dbReference type="SMART" id="SM00304">
    <property type="entry name" value="HAMP"/>
    <property type="match status" value="1"/>
</dbReference>
<comment type="similarity">
    <text evidence="9">Belongs to the methyl-accepting chemotaxis (MCP) protein family.</text>
</comment>
<evidence type="ECO:0000256" key="4">
    <source>
        <dbReference type="ARBA" id="ARBA00022500"/>
    </source>
</evidence>
<dbReference type="InterPro" id="IPR004090">
    <property type="entry name" value="Chemotax_Me-accpt_rcpt"/>
</dbReference>
<evidence type="ECO:0000256" key="6">
    <source>
        <dbReference type="ARBA" id="ARBA00022989"/>
    </source>
</evidence>
<feature type="domain" description="HBM" evidence="15">
    <location>
        <begin position="41"/>
        <end position="284"/>
    </location>
</feature>
<dbReference type="SMART" id="SM00283">
    <property type="entry name" value="MA"/>
    <property type="match status" value="1"/>
</dbReference>
<sequence length="640" mass="69283">MFSWLANLPVARKLMIGFGLLCLMSVLIFGAGRHAIDSLSYRMDRMSAVNRLMDDFSKLRQERSAFVESEGGGQAANELKEKIRQVAGNLEALGDFFTQEQNRQRIEEMARHLAAYQANIGELEKAYRQIEEARATRRLSGDQALKGLDQLNAFLEGEGYSSERRLELYKAIKDVQMQFLYARFETRAYTYGANPKQYSAATAAIDAALASLAPVREVLGNTDATLFNELERAMRTYRQSLDSHQAALAQASATTLHVQNDGDALVRISQELYDHQMQLREEDTREAAWTLTSGLVLALVFGVLGALLITRQIVPPLRSALHNVQRIASGDLSHQALVQRTDEIGQLQTALQRMTDSLRGLIGHIGEGASRIGSATGELAAITRQTAASANEQKLETEQVATAMHEMTTSIQDVARNAVETARSVDQAAEEAASGAQVVAGAVVQIESLAREVELTGEAVGSLARESSRIGGMLDVIKAVAEQTNLLALNAAIEAARAGEAGRGFAVVADEVRGLAQRTQQSTEDIEVLIAALQQGTHQAVQRMEASRDLTGESVRLARDAGQALGRITTRMSGIQGMTQQIATAAEQQGAVAEEINRSVLSVRNIADQAHAASGQVSAASVEMAGLGEVLNDQVQRFRL</sequence>
<dbReference type="PRINTS" id="PR00260">
    <property type="entry name" value="CHEMTRNSDUCR"/>
</dbReference>
<dbReference type="PANTHER" id="PTHR32089:SF120">
    <property type="entry name" value="METHYL-ACCEPTING CHEMOTAXIS PROTEIN TLPQ"/>
    <property type="match status" value="1"/>
</dbReference>
<feature type="domain" description="Methyl-accepting transducer" evidence="13">
    <location>
        <begin position="368"/>
        <end position="604"/>
    </location>
</feature>
<keyword evidence="4" id="KW-0145">Chemotaxis</keyword>
<feature type="domain" description="HAMP" evidence="14">
    <location>
        <begin position="311"/>
        <end position="363"/>
    </location>
</feature>
<dbReference type="GO" id="GO:0005886">
    <property type="term" value="C:plasma membrane"/>
    <property type="evidence" value="ECO:0007669"/>
    <property type="project" value="UniProtKB-SubCell"/>
</dbReference>
<dbReference type="SUPFAM" id="SSF58104">
    <property type="entry name" value="Methyl-accepting chemotaxis protein (MCP) signaling domain"/>
    <property type="match status" value="1"/>
</dbReference>
<dbReference type="GO" id="GO:0004888">
    <property type="term" value="F:transmembrane signaling receptor activity"/>
    <property type="evidence" value="ECO:0007669"/>
    <property type="project" value="InterPro"/>
</dbReference>
<dbReference type="PROSITE" id="PS50111">
    <property type="entry name" value="CHEMOTAXIS_TRANSDUC_2"/>
    <property type="match status" value="1"/>
</dbReference>
<evidence type="ECO:0000259" key="13">
    <source>
        <dbReference type="PROSITE" id="PS50111"/>
    </source>
</evidence>
<dbReference type="AlphaFoldDB" id="A0A177SGX3"/>
<keyword evidence="3" id="KW-0488">Methylation</keyword>
<organism evidence="16 17">
    <name type="scientific">Pseudomonas putida</name>
    <name type="common">Arthrobacter siderocapsulatus</name>
    <dbReference type="NCBI Taxonomy" id="303"/>
    <lineage>
        <taxon>Bacteria</taxon>
        <taxon>Pseudomonadati</taxon>
        <taxon>Pseudomonadota</taxon>
        <taxon>Gammaproteobacteria</taxon>
        <taxon>Pseudomonadales</taxon>
        <taxon>Pseudomonadaceae</taxon>
        <taxon>Pseudomonas</taxon>
    </lineage>
</organism>
<evidence type="ECO:0000259" key="15">
    <source>
        <dbReference type="PROSITE" id="PS51753"/>
    </source>
</evidence>
<dbReference type="Gene3D" id="1.10.287.950">
    <property type="entry name" value="Methyl-accepting chemotaxis protein"/>
    <property type="match status" value="1"/>
</dbReference>
<feature type="transmembrane region" description="Helical" evidence="12">
    <location>
        <begin position="287"/>
        <end position="309"/>
    </location>
</feature>
<evidence type="ECO:0000256" key="5">
    <source>
        <dbReference type="ARBA" id="ARBA00022692"/>
    </source>
</evidence>
<protein>
    <submittedName>
        <fullName evidence="16">Chemotaxis protein</fullName>
    </submittedName>
</protein>
<keyword evidence="11" id="KW-0175">Coiled coil</keyword>
<dbReference type="CDD" id="cd11386">
    <property type="entry name" value="MCP_signal"/>
    <property type="match status" value="1"/>
</dbReference>